<dbReference type="CDD" id="cd06260">
    <property type="entry name" value="DUF820-like"/>
    <property type="match status" value="1"/>
</dbReference>
<evidence type="ECO:0000313" key="2">
    <source>
        <dbReference type="EMBL" id="BAA18482.1"/>
    </source>
</evidence>
<dbReference type="PhylomeDB" id="P74385"/>
<dbReference type="PaxDb" id="1148-1653569"/>
<dbReference type="AlphaFoldDB" id="P74385"/>
<organism evidence="2 3">
    <name type="scientific">Synechocystis sp. (strain ATCC 27184 / PCC 6803 / Kazusa)</name>
    <dbReference type="NCBI Taxonomy" id="1111708"/>
    <lineage>
        <taxon>Bacteria</taxon>
        <taxon>Bacillati</taxon>
        <taxon>Cyanobacteriota</taxon>
        <taxon>Cyanophyceae</taxon>
        <taxon>Synechococcales</taxon>
        <taxon>Merismopediaceae</taxon>
        <taxon>Synechocystis</taxon>
    </lineage>
</organism>
<evidence type="ECO:0000259" key="1">
    <source>
        <dbReference type="Pfam" id="PF05685"/>
    </source>
</evidence>
<reference evidence="2 3" key="2">
    <citation type="journal article" date="1996" name="DNA Res.">
        <title>Sequence analysis of the genome of the unicellular cyanobacterium Synechocystis sp. strain PCC6803. II. Sequence determination of the entire genome and assignment of potential protein-coding regions.</title>
        <authorList>
            <person name="Kaneko T."/>
            <person name="Sato S."/>
            <person name="Kotani H."/>
            <person name="Tanaka A."/>
            <person name="Asamizu E."/>
            <person name="Nakamura Y."/>
            <person name="Miyajima N."/>
            <person name="Hirosawa M."/>
            <person name="Sugiura M."/>
            <person name="Sasamoto S."/>
            <person name="Kimura T."/>
            <person name="Hosouchi T."/>
            <person name="Matsuno A."/>
            <person name="Muraki A."/>
            <person name="Nakazaki N."/>
            <person name="Naruo K."/>
            <person name="Okumura S."/>
            <person name="Shimpo S."/>
            <person name="Takeuchi C."/>
            <person name="Wada T."/>
            <person name="Watanabe A."/>
            <person name="Yamada M."/>
            <person name="Yasuda M."/>
            <person name="Tabata S."/>
        </authorList>
    </citation>
    <scope>NUCLEOTIDE SEQUENCE [LARGE SCALE GENOMIC DNA]</scope>
    <source>
        <strain evidence="3">ATCC 27184 / PCC 6803 / Kazusa</strain>
    </source>
</reference>
<dbReference type="IntAct" id="P74385">
    <property type="interactions" value="5"/>
</dbReference>
<sequence length="210" mass="23796">MEDIAFMPPRAGSVPMTITSSAPIPTQDQTLVLPGHHSWEAFKAIQAVMEQQPGLRITYLDGVIEFMTLGEYHESIRSMIAILLGIYFWQREIEFIPVGSATRESKGESVSFEPDESYYLGEKKAHPDLAIEVNISSGSAKKLEKYQRLGIGEVWMWQDKKFSIYFLNGDHYQIISKSQLLPDLDIALLEECVLMSSALEAMQRFTSQQK</sequence>
<dbReference type="Pfam" id="PF05685">
    <property type="entry name" value="Uma2"/>
    <property type="match status" value="1"/>
</dbReference>
<dbReference type="STRING" id="1148.gene:10499363"/>
<reference evidence="2 3" key="1">
    <citation type="journal article" date="1995" name="DNA Res.">
        <title>Sequence analysis of the genome of the unicellular cyanobacterium Synechocystis sp. strain PCC6803. I. Sequence features in the 1 Mb region from map positions 64% to 92% of the genome.</title>
        <authorList>
            <person name="Kaneko T."/>
            <person name="Tanaka A."/>
            <person name="Sato S."/>
            <person name="Kotani H."/>
            <person name="Sazuka T."/>
            <person name="Miyajima N."/>
            <person name="Sugiura M."/>
            <person name="Tabata S."/>
        </authorList>
    </citation>
    <scope>NUCLEOTIDE SEQUENCE [LARGE SCALE GENOMIC DNA]</scope>
    <source>
        <strain evidence="3">ATCC 27184 / PCC 6803 / Kazusa</strain>
    </source>
</reference>
<dbReference type="KEGG" id="syn:slr0445"/>
<dbReference type="InParanoid" id="P74385"/>
<protein>
    <submittedName>
        <fullName evidence="2">Slr0445 protein</fullName>
    </submittedName>
</protein>
<dbReference type="InterPro" id="IPR008538">
    <property type="entry name" value="Uma2"/>
</dbReference>
<dbReference type="SUPFAM" id="SSF52980">
    <property type="entry name" value="Restriction endonuclease-like"/>
    <property type="match status" value="1"/>
</dbReference>
<dbReference type="eggNOG" id="COG4636">
    <property type="taxonomic scope" value="Bacteria"/>
</dbReference>
<dbReference type="EMBL" id="BA000022">
    <property type="protein sequence ID" value="BAA18482.1"/>
    <property type="molecule type" value="Genomic_DNA"/>
</dbReference>
<name>P74385_SYNY3</name>
<keyword evidence="3" id="KW-1185">Reference proteome</keyword>
<dbReference type="EnsemblBacteria" id="BAA18482">
    <property type="protein sequence ID" value="BAA18482"/>
    <property type="gene ID" value="BAA18482"/>
</dbReference>
<dbReference type="Gene3D" id="3.90.1570.10">
    <property type="entry name" value="tt1808, chain A"/>
    <property type="match status" value="1"/>
</dbReference>
<gene>
    <name evidence="2" type="ordered locus">slr0445</name>
</gene>
<proteinExistence type="predicted"/>
<accession>P74385</accession>
<dbReference type="InterPro" id="IPR011335">
    <property type="entry name" value="Restrct_endonuc-II-like"/>
</dbReference>
<evidence type="ECO:0000313" key="3">
    <source>
        <dbReference type="Proteomes" id="UP000001425"/>
    </source>
</evidence>
<dbReference type="PANTHER" id="PTHR47152:SF4">
    <property type="entry name" value="SLR0445 PROTEIN"/>
    <property type="match status" value="1"/>
</dbReference>
<dbReference type="InterPro" id="IPR012296">
    <property type="entry name" value="Nuclease_put_TT1808"/>
</dbReference>
<dbReference type="PIR" id="S76223">
    <property type="entry name" value="S76223"/>
</dbReference>
<dbReference type="PANTHER" id="PTHR47152">
    <property type="entry name" value="SLR2084 PROTEIN-RELATED"/>
    <property type="match status" value="1"/>
</dbReference>
<dbReference type="Proteomes" id="UP000001425">
    <property type="component" value="Chromosome"/>
</dbReference>
<feature type="domain" description="Putative restriction endonuclease" evidence="1">
    <location>
        <begin position="39"/>
        <end position="179"/>
    </location>
</feature>